<proteinExistence type="predicted"/>
<evidence type="ECO:0000313" key="1">
    <source>
        <dbReference type="Proteomes" id="UP000095283"/>
    </source>
</evidence>
<keyword evidence="1" id="KW-1185">Reference proteome</keyword>
<dbReference type="Proteomes" id="UP000095283">
    <property type="component" value="Unplaced"/>
</dbReference>
<accession>A0A1I7WKB7</accession>
<dbReference type="AlphaFoldDB" id="A0A1I7WKB7"/>
<organism evidence="1 2">
    <name type="scientific">Heterorhabditis bacteriophora</name>
    <name type="common">Entomopathogenic nematode worm</name>
    <dbReference type="NCBI Taxonomy" id="37862"/>
    <lineage>
        <taxon>Eukaryota</taxon>
        <taxon>Metazoa</taxon>
        <taxon>Ecdysozoa</taxon>
        <taxon>Nematoda</taxon>
        <taxon>Chromadorea</taxon>
        <taxon>Rhabditida</taxon>
        <taxon>Rhabditina</taxon>
        <taxon>Rhabditomorpha</taxon>
        <taxon>Strongyloidea</taxon>
        <taxon>Heterorhabditidae</taxon>
        <taxon>Heterorhabditis</taxon>
    </lineage>
</organism>
<name>A0A1I7WKB7_HETBA</name>
<protein>
    <submittedName>
        <fullName evidence="2">DHC_N1 domain-containing protein</fullName>
    </submittedName>
</protein>
<reference evidence="2" key="1">
    <citation type="submission" date="2016-11" db="UniProtKB">
        <authorList>
            <consortium name="WormBaseParasite"/>
        </authorList>
    </citation>
    <scope>IDENTIFICATION</scope>
</reference>
<sequence length="360" mass="41892">MDHLNELSFERLPLVAEYIRLSTRLENYIDAVRLNISKARVCVEDDIFSLIEIQHGDDDKSEERKEHLDILKSTIFIYHSKTIIFPNISQIDQFKFSTGVTSILDEIRVWKNRSGSVAQQYANSFKPLQLILDTLEERSLEEMTTVVESLEDTCDSLWNSQPPYPENRMKSLIQCMGISICEQWELSVRLLTGQTWPRQLDNPWQGDLVEMKFLHGFKKRLEEVRSLKLLSSEISLLLNDKNVESEVEKIIEIAMKNTDVLAYNPFTESAWRSRVLVAERALDPLIELAIPVLKSRLQPDKLDNHYLTADLQKYKNFFMRTNIKEKLYAERYIIKATPVPNILEKGRTDPCRVLAPTDRT</sequence>
<dbReference type="WBParaSite" id="Hba_05407">
    <property type="protein sequence ID" value="Hba_05407"/>
    <property type="gene ID" value="Hba_05407"/>
</dbReference>
<evidence type="ECO:0000313" key="2">
    <source>
        <dbReference type="WBParaSite" id="Hba_05407"/>
    </source>
</evidence>